<evidence type="ECO:0000256" key="1">
    <source>
        <dbReference type="SAM" id="MobiDB-lite"/>
    </source>
</evidence>
<gene>
    <name evidence="2" type="ORF">H310_15266</name>
</gene>
<dbReference type="VEuPathDB" id="FungiDB:H310_15266"/>
<feature type="compositionally biased region" description="Polar residues" evidence="1">
    <location>
        <begin position="144"/>
        <end position="163"/>
    </location>
</feature>
<sequence length="163" mass="18524">MQVFKLVKQPERRNKQQTRTQGHTLRDEGFMDSMKAYKLHDVENLKMTHATVMMNKFFNDLPLPDTIDDDDDDTRPAPISSSNEHSVLLPPSSNLPSTQSATQSTPPTTHHADPRSTVTHKQHDRTITNKHHVSTNVHKHRNCTDTAPCTTSRHATTKQRQPS</sequence>
<feature type="compositionally biased region" description="Low complexity" evidence="1">
    <location>
        <begin position="88"/>
        <end position="109"/>
    </location>
</feature>
<evidence type="ECO:0000313" key="2">
    <source>
        <dbReference type="EMBL" id="ETV89892.1"/>
    </source>
</evidence>
<feature type="compositionally biased region" description="Basic residues" evidence="1">
    <location>
        <begin position="118"/>
        <end position="141"/>
    </location>
</feature>
<dbReference type="RefSeq" id="XP_008881476.1">
    <property type="nucleotide sequence ID" value="XM_008883254.1"/>
</dbReference>
<protein>
    <submittedName>
        <fullName evidence="2">Uncharacterized protein</fullName>
    </submittedName>
</protein>
<dbReference type="EMBL" id="KI914226">
    <property type="protein sequence ID" value="ETV89892.1"/>
    <property type="molecule type" value="Genomic_DNA"/>
</dbReference>
<accession>A0A024T9B8</accession>
<dbReference type="GeneID" id="20092316"/>
<dbReference type="AlphaFoldDB" id="A0A024T9B8"/>
<feature type="region of interest" description="Disordered" evidence="1">
    <location>
        <begin position="64"/>
        <end position="163"/>
    </location>
</feature>
<reference evidence="2" key="1">
    <citation type="submission" date="2013-12" db="EMBL/GenBank/DDBJ databases">
        <title>The Genome Sequence of Aphanomyces invadans NJM9701.</title>
        <authorList>
            <consortium name="The Broad Institute Genomics Platform"/>
            <person name="Russ C."/>
            <person name="Tyler B."/>
            <person name="van West P."/>
            <person name="Dieguez-Uribeondo J."/>
            <person name="Young S.K."/>
            <person name="Zeng Q."/>
            <person name="Gargeya S."/>
            <person name="Fitzgerald M."/>
            <person name="Abouelleil A."/>
            <person name="Alvarado L."/>
            <person name="Chapman S.B."/>
            <person name="Gainer-Dewar J."/>
            <person name="Goldberg J."/>
            <person name="Griggs A."/>
            <person name="Gujja S."/>
            <person name="Hansen M."/>
            <person name="Howarth C."/>
            <person name="Imamovic A."/>
            <person name="Ireland A."/>
            <person name="Larimer J."/>
            <person name="McCowan C."/>
            <person name="Murphy C."/>
            <person name="Pearson M."/>
            <person name="Poon T.W."/>
            <person name="Priest M."/>
            <person name="Roberts A."/>
            <person name="Saif S."/>
            <person name="Shea T."/>
            <person name="Sykes S."/>
            <person name="Wortman J."/>
            <person name="Nusbaum C."/>
            <person name="Birren B."/>
        </authorList>
    </citation>
    <scope>NUCLEOTIDE SEQUENCE [LARGE SCALE GENOMIC DNA]</scope>
    <source>
        <strain evidence="2">NJM9701</strain>
    </source>
</reference>
<organism evidence="2">
    <name type="scientific">Aphanomyces invadans</name>
    <dbReference type="NCBI Taxonomy" id="157072"/>
    <lineage>
        <taxon>Eukaryota</taxon>
        <taxon>Sar</taxon>
        <taxon>Stramenopiles</taxon>
        <taxon>Oomycota</taxon>
        <taxon>Saprolegniomycetes</taxon>
        <taxon>Saprolegniales</taxon>
        <taxon>Verrucalvaceae</taxon>
        <taxon>Aphanomyces</taxon>
    </lineage>
</organism>
<proteinExistence type="predicted"/>
<name>A0A024T9B8_9STRA</name>